<dbReference type="EMBL" id="AGNL01000689">
    <property type="protein sequence ID" value="EJK77577.1"/>
    <property type="molecule type" value="Genomic_DNA"/>
</dbReference>
<organism evidence="2 3">
    <name type="scientific">Thalassiosira oceanica</name>
    <name type="common">Marine diatom</name>
    <dbReference type="NCBI Taxonomy" id="159749"/>
    <lineage>
        <taxon>Eukaryota</taxon>
        <taxon>Sar</taxon>
        <taxon>Stramenopiles</taxon>
        <taxon>Ochrophyta</taxon>
        <taxon>Bacillariophyta</taxon>
        <taxon>Coscinodiscophyceae</taxon>
        <taxon>Thalassiosirophycidae</taxon>
        <taxon>Thalassiosirales</taxon>
        <taxon>Thalassiosiraceae</taxon>
        <taxon>Thalassiosira</taxon>
    </lineage>
</organism>
<evidence type="ECO:0000313" key="2">
    <source>
        <dbReference type="EMBL" id="EJK77577.1"/>
    </source>
</evidence>
<keyword evidence="3" id="KW-1185">Reference proteome</keyword>
<comment type="caution">
    <text evidence="2">The sequence shown here is derived from an EMBL/GenBank/DDBJ whole genome shotgun (WGS) entry which is preliminary data.</text>
</comment>
<evidence type="ECO:0000313" key="3">
    <source>
        <dbReference type="Proteomes" id="UP000266841"/>
    </source>
</evidence>
<dbReference type="Proteomes" id="UP000266841">
    <property type="component" value="Unassembled WGS sequence"/>
</dbReference>
<name>K0TRC9_THAOC</name>
<sequence>SERRGGTWQTSHVRSTATADAEFTVLNVVPIGADAEVARPPTKRSHVYSRHSNPSGGRESYRSILTKSGMDHKPVSLLQATADAPPPQTPLPSGAPTLTAPANNITPSIKGGQGKDPSQRSSSTV</sequence>
<dbReference type="AlphaFoldDB" id="K0TRC9"/>
<accession>K0TRC9</accession>
<feature type="non-terminal residue" evidence="2">
    <location>
        <position position="1"/>
    </location>
</feature>
<protein>
    <submittedName>
        <fullName evidence="2">Uncharacterized protein</fullName>
    </submittedName>
</protein>
<proteinExistence type="predicted"/>
<feature type="region of interest" description="Disordered" evidence="1">
    <location>
        <begin position="32"/>
        <end position="125"/>
    </location>
</feature>
<evidence type="ECO:0000256" key="1">
    <source>
        <dbReference type="SAM" id="MobiDB-lite"/>
    </source>
</evidence>
<gene>
    <name evidence="2" type="ORF">THAOC_00583</name>
</gene>
<reference evidence="2 3" key="1">
    <citation type="journal article" date="2012" name="Genome Biol.">
        <title>Genome and low-iron response of an oceanic diatom adapted to chronic iron limitation.</title>
        <authorList>
            <person name="Lommer M."/>
            <person name="Specht M."/>
            <person name="Roy A.S."/>
            <person name="Kraemer L."/>
            <person name="Andreson R."/>
            <person name="Gutowska M.A."/>
            <person name="Wolf J."/>
            <person name="Bergner S.V."/>
            <person name="Schilhabel M.B."/>
            <person name="Klostermeier U.C."/>
            <person name="Beiko R.G."/>
            <person name="Rosenstiel P."/>
            <person name="Hippler M."/>
            <person name="Laroche J."/>
        </authorList>
    </citation>
    <scope>NUCLEOTIDE SEQUENCE [LARGE SCALE GENOMIC DNA]</scope>
    <source>
        <strain evidence="2 3">CCMP1005</strain>
    </source>
</reference>